<accession>A0ABD1G189</accession>
<comment type="caution">
    <text evidence="2">The sequence shown here is derived from an EMBL/GenBank/DDBJ whole genome shotgun (WGS) entry which is preliminary data.</text>
</comment>
<gene>
    <name evidence="2" type="ORF">AAHA92_30179</name>
</gene>
<keyword evidence="1" id="KW-0732">Signal</keyword>
<organism evidence="2 3">
    <name type="scientific">Salvia divinorum</name>
    <name type="common">Maria pastora</name>
    <name type="synonym">Diviner's sage</name>
    <dbReference type="NCBI Taxonomy" id="28513"/>
    <lineage>
        <taxon>Eukaryota</taxon>
        <taxon>Viridiplantae</taxon>
        <taxon>Streptophyta</taxon>
        <taxon>Embryophyta</taxon>
        <taxon>Tracheophyta</taxon>
        <taxon>Spermatophyta</taxon>
        <taxon>Magnoliopsida</taxon>
        <taxon>eudicotyledons</taxon>
        <taxon>Gunneridae</taxon>
        <taxon>Pentapetalae</taxon>
        <taxon>asterids</taxon>
        <taxon>lamiids</taxon>
        <taxon>Lamiales</taxon>
        <taxon>Lamiaceae</taxon>
        <taxon>Nepetoideae</taxon>
        <taxon>Mentheae</taxon>
        <taxon>Salviinae</taxon>
        <taxon>Salvia</taxon>
        <taxon>Salvia subgen. Calosphace</taxon>
    </lineage>
</organism>
<name>A0ABD1G189_SALDI</name>
<protein>
    <submittedName>
        <fullName evidence="2">Uncharacterized protein</fullName>
    </submittedName>
</protein>
<feature type="signal peptide" evidence="1">
    <location>
        <begin position="1"/>
        <end position="24"/>
    </location>
</feature>
<dbReference type="AlphaFoldDB" id="A0ABD1G189"/>
<reference evidence="2 3" key="1">
    <citation type="submission" date="2024-06" db="EMBL/GenBank/DDBJ databases">
        <title>A chromosome level genome sequence of Diviner's sage (Salvia divinorum).</title>
        <authorList>
            <person name="Ford S.A."/>
            <person name="Ro D.-K."/>
            <person name="Ness R.W."/>
            <person name="Phillips M.A."/>
        </authorList>
    </citation>
    <scope>NUCLEOTIDE SEQUENCE [LARGE SCALE GENOMIC DNA]</scope>
    <source>
        <strain evidence="2">SAF-2024a</strain>
        <tissue evidence="2">Leaf</tissue>
    </source>
</reference>
<evidence type="ECO:0000256" key="1">
    <source>
        <dbReference type="SAM" id="SignalP"/>
    </source>
</evidence>
<evidence type="ECO:0000313" key="2">
    <source>
        <dbReference type="EMBL" id="KAL1537692.1"/>
    </source>
</evidence>
<sequence>MQRFPTIWAVIVIALIISPQAMQARKLSSTEKVPESSSSFVATPVSSSRALAEELFGSYRARLQLAGVDRRSLVTENPSPGTGHH</sequence>
<proteinExistence type="predicted"/>
<dbReference type="EMBL" id="JBEAFC010000011">
    <property type="protein sequence ID" value="KAL1537692.1"/>
    <property type="molecule type" value="Genomic_DNA"/>
</dbReference>
<dbReference type="Proteomes" id="UP001567538">
    <property type="component" value="Unassembled WGS sequence"/>
</dbReference>
<keyword evidence="3" id="KW-1185">Reference proteome</keyword>
<feature type="chain" id="PRO_5044889379" evidence="1">
    <location>
        <begin position="25"/>
        <end position="85"/>
    </location>
</feature>
<evidence type="ECO:0000313" key="3">
    <source>
        <dbReference type="Proteomes" id="UP001567538"/>
    </source>
</evidence>